<dbReference type="CDD" id="cd18102">
    <property type="entry name" value="Trm10_MRRP1"/>
    <property type="match status" value="1"/>
</dbReference>
<dbReference type="GO" id="GO:0008168">
    <property type="term" value="F:methyltransferase activity"/>
    <property type="evidence" value="ECO:0007669"/>
    <property type="project" value="UniProtKB-KW"/>
</dbReference>
<evidence type="ECO:0000259" key="10">
    <source>
        <dbReference type="PROSITE" id="PS51675"/>
    </source>
</evidence>
<feature type="domain" description="SAM-dependent MTase TRM10-type" evidence="10">
    <location>
        <begin position="149"/>
        <end position="343"/>
    </location>
</feature>
<comment type="subcellular location">
    <subcellularLocation>
        <location evidence="1">Mitochondrion</location>
    </subcellularLocation>
</comment>
<evidence type="ECO:0000256" key="2">
    <source>
        <dbReference type="ARBA" id="ARBA00022603"/>
    </source>
</evidence>
<evidence type="ECO:0000256" key="6">
    <source>
        <dbReference type="ARBA" id="ARBA00022946"/>
    </source>
</evidence>
<keyword evidence="8" id="KW-0496">Mitochondrion</keyword>
<dbReference type="Gene3D" id="3.40.1280.30">
    <property type="match status" value="1"/>
</dbReference>
<dbReference type="InterPro" id="IPR038459">
    <property type="entry name" value="MT_TRM10-typ_sf"/>
</dbReference>
<dbReference type="GO" id="GO:0032259">
    <property type="term" value="P:methylation"/>
    <property type="evidence" value="ECO:0007669"/>
    <property type="project" value="UniProtKB-KW"/>
</dbReference>
<dbReference type="InterPro" id="IPR007356">
    <property type="entry name" value="tRNA_m1G_MeTrfase_euk"/>
</dbReference>
<evidence type="ECO:0000256" key="1">
    <source>
        <dbReference type="ARBA" id="ARBA00004173"/>
    </source>
</evidence>
<protein>
    <recommendedName>
        <fullName evidence="9">RNA (guanine-9-)-methyltransferase domain-containing protein 1</fullName>
    </recommendedName>
</protein>
<dbReference type="InterPro" id="IPR028564">
    <property type="entry name" value="MT_TRM10-typ"/>
</dbReference>
<evidence type="ECO:0000256" key="8">
    <source>
        <dbReference type="ARBA" id="ARBA00023128"/>
    </source>
</evidence>
<keyword evidence="2" id="KW-0489">Methyltransferase</keyword>
<dbReference type="GO" id="GO:0000049">
    <property type="term" value="F:tRNA binding"/>
    <property type="evidence" value="ECO:0007669"/>
    <property type="project" value="TreeGrafter"/>
</dbReference>
<keyword evidence="6" id="KW-0809">Transit peptide</keyword>
<dbReference type="InterPro" id="IPR025812">
    <property type="entry name" value="Trm10_C_MTase_dom"/>
</dbReference>
<dbReference type="Proteomes" id="UP000792457">
    <property type="component" value="Unassembled WGS sequence"/>
</dbReference>
<dbReference type="GO" id="GO:0005654">
    <property type="term" value="C:nucleoplasm"/>
    <property type="evidence" value="ECO:0007669"/>
    <property type="project" value="TreeGrafter"/>
</dbReference>
<keyword evidence="12" id="KW-1185">Reference proteome</keyword>
<dbReference type="PANTHER" id="PTHR13563">
    <property type="entry name" value="TRNA (GUANINE-9-) METHYLTRANSFERASE"/>
    <property type="match status" value="1"/>
</dbReference>
<name>A0A8K0JXG5_LADFU</name>
<keyword evidence="4" id="KW-0949">S-adenosyl-L-methionine</keyword>
<evidence type="ECO:0000256" key="4">
    <source>
        <dbReference type="ARBA" id="ARBA00022691"/>
    </source>
</evidence>
<keyword evidence="5" id="KW-0819">tRNA processing</keyword>
<keyword evidence="3" id="KW-0808">Transferase</keyword>
<organism evidence="11 12">
    <name type="scientific">Ladona fulva</name>
    <name type="common">Scarce chaser dragonfly</name>
    <name type="synonym">Libellula fulva</name>
    <dbReference type="NCBI Taxonomy" id="123851"/>
    <lineage>
        <taxon>Eukaryota</taxon>
        <taxon>Metazoa</taxon>
        <taxon>Ecdysozoa</taxon>
        <taxon>Arthropoda</taxon>
        <taxon>Hexapoda</taxon>
        <taxon>Insecta</taxon>
        <taxon>Pterygota</taxon>
        <taxon>Palaeoptera</taxon>
        <taxon>Odonata</taxon>
        <taxon>Epiprocta</taxon>
        <taxon>Anisoptera</taxon>
        <taxon>Libelluloidea</taxon>
        <taxon>Libellulidae</taxon>
        <taxon>Ladona</taxon>
    </lineage>
</organism>
<reference evidence="11" key="2">
    <citation type="submission" date="2017-10" db="EMBL/GenBank/DDBJ databases">
        <title>Ladona fulva Genome sequencing and assembly.</title>
        <authorList>
            <person name="Murali S."/>
            <person name="Richards S."/>
            <person name="Bandaranaike D."/>
            <person name="Bellair M."/>
            <person name="Blankenburg K."/>
            <person name="Chao H."/>
            <person name="Dinh H."/>
            <person name="Doddapaneni H."/>
            <person name="Dugan-Rocha S."/>
            <person name="Elkadiri S."/>
            <person name="Gnanaolivu R."/>
            <person name="Hernandez B."/>
            <person name="Skinner E."/>
            <person name="Javaid M."/>
            <person name="Lee S."/>
            <person name="Li M."/>
            <person name="Ming W."/>
            <person name="Munidasa M."/>
            <person name="Muniz J."/>
            <person name="Nguyen L."/>
            <person name="Hughes D."/>
            <person name="Osuji N."/>
            <person name="Pu L.-L."/>
            <person name="Puazo M."/>
            <person name="Qu C."/>
            <person name="Quiroz J."/>
            <person name="Raj R."/>
            <person name="Weissenberger G."/>
            <person name="Xin Y."/>
            <person name="Zou X."/>
            <person name="Han Y."/>
            <person name="Worley K."/>
            <person name="Muzny D."/>
            <person name="Gibbs R."/>
        </authorList>
    </citation>
    <scope>NUCLEOTIDE SEQUENCE</scope>
    <source>
        <strain evidence="11">Sampled in the wild</strain>
    </source>
</reference>
<dbReference type="FunFam" id="3.40.1280.30:FF:000003">
    <property type="entry name" value="tRNA methyltransferase 10C, mitochondrial RNase P subunit"/>
    <property type="match status" value="1"/>
</dbReference>
<dbReference type="EMBL" id="KZ308180">
    <property type="protein sequence ID" value="KAG8223934.1"/>
    <property type="molecule type" value="Genomic_DNA"/>
</dbReference>
<dbReference type="PROSITE" id="PS51675">
    <property type="entry name" value="SAM_MT_TRM10"/>
    <property type="match status" value="1"/>
</dbReference>
<evidence type="ECO:0000256" key="7">
    <source>
        <dbReference type="ARBA" id="ARBA00023054"/>
    </source>
</evidence>
<evidence type="ECO:0000256" key="9">
    <source>
        <dbReference type="ARBA" id="ARBA00029803"/>
    </source>
</evidence>
<evidence type="ECO:0000256" key="5">
    <source>
        <dbReference type="ARBA" id="ARBA00022694"/>
    </source>
</evidence>
<dbReference type="GO" id="GO:0070131">
    <property type="term" value="P:positive regulation of mitochondrial translation"/>
    <property type="evidence" value="ECO:0007669"/>
    <property type="project" value="TreeGrafter"/>
</dbReference>
<evidence type="ECO:0000313" key="11">
    <source>
        <dbReference type="EMBL" id="KAG8223934.1"/>
    </source>
</evidence>
<keyword evidence="7" id="KW-0175">Coiled coil</keyword>
<comment type="caution">
    <text evidence="11">The sequence shown here is derived from an EMBL/GenBank/DDBJ whole genome shotgun (WGS) entry which is preliminary data.</text>
</comment>
<reference evidence="11" key="1">
    <citation type="submission" date="2013-04" db="EMBL/GenBank/DDBJ databases">
        <authorList>
            <person name="Qu J."/>
            <person name="Murali S.C."/>
            <person name="Bandaranaike D."/>
            <person name="Bellair M."/>
            <person name="Blankenburg K."/>
            <person name="Chao H."/>
            <person name="Dinh H."/>
            <person name="Doddapaneni H."/>
            <person name="Downs B."/>
            <person name="Dugan-Rocha S."/>
            <person name="Elkadiri S."/>
            <person name="Gnanaolivu R.D."/>
            <person name="Hernandez B."/>
            <person name="Javaid M."/>
            <person name="Jayaseelan J.C."/>
            <person name="Lee S."/>
            <person name="Li M."/>
            <person name="Ming W."/>
            <person name="Munidasa M."/>
            <person name="Muniz J."/>
            <person name="Nguyen L."/>
            <person name="Ongeri F."/>
            <person name="Osuji N."/>
            <person name="Pu L.-L."/>
            <person name="Puazo M."/>
            <person name="Qu C."/>
            <person name="Quiroz J."/>
            <person name="Raj R."/>
            <person name="Weissenberger G."/>
            <person name="Xin Y."/>
            <person name="Zou X."/>
            <person name="Han Y."/>
            <person name="Richards S."/>
            <person name="Worley K."/>
            <person name="Muzny D."/>
            <person name="Gibbs R."/>
        </authorList>
    </citation>
    <scope>NUCLEOTIDE SEQUENCE</scope>
    <source>
        <strain evidence="11">Sampled in the wild</strain>
    </source>
</reference>
<dbReference type="OrthoDB" id="9976048at2759"/>
<dbReference type="GO" id="GO:0005739">
    <property type="term" value="C:mitochondrion"/>
    <property type="evidence" value="ECO:0007669"/>
    <property type="project" value="UniProtKB-SubCell"/>
</dbReference>
<gene>
    <name evidence="11" type="ORF">J437_LFUL003742</name>
</gene>
<evidence type="ECO:0000313" key="12">
    <source>
        <dbReference type="Proteomes" id="UP000792457"/>
    </source>
</evidence>
<accession>A0A8K0JXG5</accession>
<dbReference type="AlphaFoldDB" id="A0A8K0JXG5"/>
<sequence length="364" mass="42154">MFVDRRLSTTIESNSVLNQKEYTSDWVDIENLDINSVTGGDPALEKKLRILFLEREILKQDGCKVPSYIKQDQWKELLMLSSRNQRKNYLKFLFGIEMKIVNRKRRKEENQTEIVYEKEAPSGDDSLAYGFGGSTIFMRVRNSTIDKHYNYNAIRAMIFGQKLVFDCSYDSFMTSRECKNCAKQLMLVFSENRVHPDPFNLYLTSARRDSPTIQALNKFIPTLYEDAFPLNVSEKSYLDLFSKENLVYLTPHCREELTTYSHDDVYIVGGIVDKSNNEPLSLAKAKKEGLRMAKLPLDRYLDWGSGSGKSLTLNHMLRILLDQKVCGDWKLSLRHIPQRKLIRERPTKSKVIPRNVSITGLFSS</sequence>
<dbReference type="PANTHER" id="PTHR13563:SF5">
    <property type="entry name" value="TRNA METHYLTRANSFERASE 10 HOMOLOG C"/>
    <property type="match status" value="1"/>
</dbReference>
<proteinExistence type="predicted"/>
<evidence type="ECO:0000256" key="3">
    <source>
        <dbReference type="ARBA" id="ARBA00022679"/>
    </source>
</evidence>
<dbReference type="GO" id="GO:0097745">
    <property type="term" value="P:mitochondrial tRNA 5'-end processing"/>
    <property type="evidence" value="ECO:0007669"/>
    <property type="project" value="TreeGrafter"/>
</dbReference>